<comment type="caution">
    <text evidence="9">The sequence shown here is derived from an EMBL/GenBank/DDBJ whole genome shotgun (WGS) entry which is preliminary data.</text>
</comment>
<evidence type="ECO:0000313" key="9">
    <source>
        <dbReference type="EMBL" id="MBT1155100.1"/>
    </source>
</evidence>
<feature type="domain" description="ABC transmembrane type-1" evidence="8">
    <location>
        <begin position="95"/>
        <end position="296"/>
    </location>
</feature>
<evidence type="ECO:0000256" key="6">
    <source>
        <dbReference type="ARBA" id="ARBA00023136"/>
    </source>
</evidence>
<feature type="transmembrane region" description="Helical" evidence="7">
    <location>
        <begin position="134"/>
        <end position="157"/>
    </location>
</feature>
<dbReference type="CDD" id="cd06261">
    <property type="entry name" value="TM_PBP2"/>
    <property type="match status" value="1"/>
</dbReference>
<proteinExistence type="inferred from homology"/>
<evidence type="ECO:0000256" key="7">
    <source>
        <dbReference type="RuleBase" id="RU363032"/>
    </source>
</evidence>
<feature type="transmembrane region" description="Helical" evidence="7">
    <location>
        <begin position="227"/>
        <end position="253"/>
    </location>
</feature>
<keyword evidence="6 7" id="KW-0472">Membrane</keyword>
<organism evidence="9 10">
    <name type="scientific">Aminobacter anthyllidis</name>
    <dbReference type="NCBI Taxonomy" id="1035067"/>
    <lineage>
        <taxon>Bacteria</taxon>
        <taxon>Pseudomonadati</taxon>
        <taxon>Pseudomonadota</taxon>
        <taxon>Alphaproteobacteria</taxon>
        <taxon>Hyphomicrobiales</taxon>
        <taxon>Phyllobacteriaceae</taxon>
        <taxon>Aminobacter</taxon>
    </lineage>
</organism>
<reference evidence="9" key="2">
    <citation type="submission" date="2021-03" db="EMBL/GenBank/DDBJ databases">
        <authorList>
            <person name="Artuso I."/>
            <person name="Turrini P."/>
            <person name="Pirolo M."/>
            <person name="Lugli G.A."/>
            <person name="Ventura M."/>
            <person name="Visca P."/>
        </authorList>
    </citation>
    <scope>NUCLEOTIDE SEQUENCE</scope>
    <source>
        <strain evidence="9">LMG 26462</strain>
    </source>
</reference>
<evidence type="ECO:0000256" key="5">
    <source>
        <dbReference type="ARBA" id="ARBA00022989"/>
    </source>
</evidence>
<evidence type="ECO:0000259" key="8">
    <source>
        <dbReference type="PROSITE" id="PS50928"/>
    </source>
</evidence>
<dbReference type="GO" id="GO:0055085">
    <property type="term" value="P:transmembrane transport"/>
    <property type="evidence" value="ECO:0007669"/>
    <property type="project" value="InterPro"/>
</dbReference>
<dbReference type="GO" id="GO:0005886">
    <property type="term" value="C:plasma membrane"/>
    <property type="evidence" value="ECO:0007669"/>
    <property type="project" value="UniProtKB-SubCell"/>
</dbReference>
<reference evidence="9" key="1">
    <citation type="journal article" date="2021" name="Microorganisms">
        <title>Phylogenomic Reconstruction and Metabolic Potential of the Genus Aminobacter.</title>
        <authorList>
            <person name="Artuso I."/>
            <person name="Turrini P."/>
            <person name="Pirolo M."/>
            <person name="Lugli G.A."/>
            <person name="Ventura M."/>
            <person name="Visca P."/>
        </authorList>
    </citation>
    <scope>NUCLEOTIDE SEQUENCE</scope>
    <source>
        <strain evidence="9">LMG 26462</strain>
    </source>
</reference>
<keyword evidence="5 7" id="KW-1133">Transmembrane helix</keyword>
<dbReference type="EMBL" id="JAFLWW010000002">
    <property type="protein sequence ID" value="MBT1155100.1"/>
    <property type="molecule type" value="Genomic_DNA"/>
</dbReference>
<keyword evidence="3" id="KW-1003">Cell membrane</keyword>
<dbReference type="RefSeq" id="WP_214386922.1">
    <property type="nucleotide sequence ID" value="NZ_JAFLWW010000002.1"/>
</dbReference>
<dbReference type="InterPro" id="IPR000515">
    <property type="entry name" value="MetI-like"/>
</dbReference>
<feature type="transmembrane region" description="Helical" evidence="7">
    <location>
        <begin position="99"/>
        <end position="122"/>
    </location>
</feature>
<keyword evidence="10" id="KW-1185">Reference proteome</keyword>
<dbReference type="AlphaFoldDB" id="A0A9X1D2C1"/>
<dbReference type="SUPFAM" id="SSF161098">
    <property type="entry name" value="MetI-like"/>
    <property type="match status" value="1"/>
</dbReference>
<dbReference type="PANTHER" id="PTHR43163">
    <property type="entry name" value="DIPEPTIDE TRANSPORT SYSTEM PERMEASE PROTEIN DPPB-RELATED"/>
    <property type="match status" value="1"/>
</dbReference>
<evidence type="ECO:0000256" key="1">
    <source>
        <dbReference type="ARBA" id="ARBA00004651"/>
    </source>
</evidence>
<dbReference type="PROSITE" id="PS50928">
    <property type="entry name" value="ABC_TM1"/>
    <property type="match status" value="1"/>
</dbReference>
<accession>A0A9X1D2C1</accession>
<keyword evidence="4 7" id="KW-0812">Transmembrane</keyword>
<feature type="transmembrane region" description="Helical" evidence="7">
    <location>
        <begin position="273"/>
        <end position="299"/>
    </location>
</feature>
<keyword evidence="2 7" id="KW-0813">Transport</keyword>
<gene>
    <name evidence="9" type="ORF">J1C56_05800</name>
</gene>
<dbReference type="Gene3D" id="1.10.3720.10">
    <property type="entry name" value="MetI-like"/>
    <property type="match status" value="1"/>
</dbReference>
<feature type="transmembrane region" description="Helical" evidence="7">
    <location>
        <begin position="12"/>
        <end position="30"/>
    </location>
</feature>
<dbReference type="Pfam" id="PF19300">
    <property type="entry name" value="BPD_transp_1_N"/>
    <property type="match status" value="1"/>
</dbReference>
<evidence type="ECO:0000256" key="2">
    <source>
        <dbReference type="ARBA" id="ARBA00022448"/>
    </source>
</evidence>
<dbReference type="InterPro" id="IPR035906">
    <property type="entry name" value="MetI-like_sf"/>
</dbReference>
<sequence>MIAYLTRRLIQAALILLGVSLITFALLYLLPADPVRQIAGRSATPQTVESIRQQLGLDQPFVVQYWRYLTNLLSGDLGRSYIQRSEVSELIVSRLPASLLLMVGAILCELLIGLTMGLIAAVKRGTATDQALMVGSFIGVSAPQFVVGLLLLYVFAVKLGWFPIGGYGTWRHMVLPSLTLGILGAGWYSRMMRSSMIDVLRQDYIRTARAKGLAQRAVLFGHALPNAILPVVAMIGIDIGLFMGGIVVVESVFGWPGIGQLAWQAIQRVDIPIIMGVTLVSACAIVLGNLLADIVAPFIDPRIKLR</sequence>
<comment type="similarity">
    <text evidence="7">Belongs to the binding-protein-dependent transport system permease family.</text>
</comment>
<evidence type="ECO:0000256" key="4">
    <source>
        <dbReference type="ARBA" id="ARBA00022692"/>
    </source>
</evidence>
<dbReference type="Proteomes" id="UP001138921">
    <property type="component" value="Unassembled WGS sequence"/>
</dbReference>
<dbReference type="InterPro" id="IPR045621">
    <property type="entry name" value="BPD_transp_1_N"/>
</dbReference>
<feature type="transmembrane region" description="Helical" evidence="7">
    <location>
        <begin position="169"/>
        <end position="188"/>
    </location>
</feature>
<evidence type="ECO:0000256" key="3">
    <source>
        <dbReference type="ARBA" id="ARBA00022475"/>
    </source>
</evidence>
<comment type="subcellular location">
    <subcellularLocation>
        <location evidence="1 7">Cell membrane</location>
        <topology evidence="1 7">Multi-pass membrane protein</topology>
    </subcellularLocation>
</comment>
<protein>
    <submittedName>
        <fullName evidence="9">ABC transporter permease</fullName>
    </submittedName>
</protein>
<name>A0A9X1D2C1_9HYPH</name>
<evidence type="ECO:0000313" key="10">
    <source>
        <dbReference type="Proteomes" id="UP001138921"/>
    </source>
</evidence>
<dbReference type="PANTHER" id="PTHR43163:SF6">
    <property type="entry name" value="DIPEPTIDE TRANSPORT SYSTEM PERMEASE PROTEIN DPPB-RELATED"/>
    <property type="match status" value="1"/>
</dbReference>
<dbReference type="Pfam" id="PF00528">
    <property type="entry name" value="BPD_transp_1"/>
    <property type="match status" value="1"/>
</dbReference>